<evidence type="ECO:0008006" key="4">
    <source>
        <dbReference type="Google" id="ProtNLM"/>
    </source>
</evidence>
<keyword evidence="3" id="KW-1185">Reference proteome</keyword>
<evidence type="ECO:0000313" key="3">
    <source>
        <dbReference type="Proteomes" id="UP000574317"/>
    </source>
</evidence>
<reference evidence="2 3" key="1">
    <citation type="submission" date="2020-05" db="EMBL/GenBank/DDBJ databases">
        <title>Identification and distribution of gene clusters putatively required for synthesis of sphingolipid metabolism inhibitors in phylogenetically diverse species of the filamentous fungus Fusarium.</title>
        <authorList>
            <person name="Kim H.-S."/>
            <person name="Busman M."/>
            <person name="Brown D.W."/>
            <person name="Divon H."/>
            <person name="Uhlig S."/>
            <person name="Proctor R.H."/>
        </authorList>
    </citation>
    <scope>NUCLEOTIDE SEQUENCE [LARGE SCALE GENOMIC DNA]</scope>
    <source>
        <strain evidence="2 3">NRRL 25196</strain>
    </source>
</reference>
<protein>
    <recommendedName>
        <fullName evidence="4">Polyketide synthase</fullName>
    </recommendedName>
</protein>
<evidence type="ECO:0000313" key="2">
    <source>
        <dbReference type="EMBL" id="KAF5561879.1"/>
    </source>
</evidence>
<proteinExistence type="predicted"/>
<sequence>MAIGGAIAIIHAVLANTNVPIAGFGCNELVIRNYRNSAYLKFTLERDVAGVVASPGELDIFHGRSSFIGEVDNFEFTAVSQWDGVPMVSVREYTDLRRLLWDNRKGDSLSDATAVGVMLVHPPKPGDTVLVFSQQALLILTGTLPQAQIVVLGRVSGWGLAPRA</sequence>
<feature type="signal peptide" evidence="1">
    <location>
        <begin position="1"/>
        <end position="15"/>
    </location>
</feature>
<accession>A0A8H5NE52</accession>
<dbReference type="Proteomes" id="UP000574317">
    <property type="component" value="Unassembled WGS sequence"/>
</dbReference>
<comment type="caution">
    <text evidence="2">The sequence shown here is derived from an EMBL/GenBank/DDBJ whole genome shotgun (WGS) entry which is preliminary data.</text>
</comment>
<feature type="chain" id="PRO_5034378236" description="Polyketide synthase" evidence="1">
    <location>
        <begin position="16"/>
        <end position="164"/>
    </location>
</feature>
<dbReference type="EMBL" id="JAAOAO010000124">
    <property type="protein sequence ID" value="KAF5561879.1"/>
    <property type="molecule type" value="Genomic_DNA"/>
</dbReference>
<name>A0A8H5NE52_9HYPO</name>
<keyword evidence="1" id="KW-0732">Signal</keyword>
<gene>
    <name evidence="2" type="ORF">FNAPI_3426</name>
</gene>
<dbReference type="AlphaFoldDB" id="A0A8H5NE52"/>
<evidence type="ECO:0000256" key="1">
    <source>
        <dbReference type="SAM" id="SignalP"/>
    </source>
</evidence>
<organism evidence="2 3">
    <name type="scientific">Fusarium napiforme</name>
    <dbReference type="NCBI Taxonomy" id="42672"/>
    <lineage>
        <taxon>Eukaryota</taxon>
        <taxon>Fungi</taxon>
        <taxon>Dikarya</taxon>
        <taxon>Ascomycota</taxon>
        <taxon>Pezizomycotina</taxon>
        <taxon>Sordariomycetes</taxon>
        <taxon>Hypocreomycetidae</taxon>
        <taxon>Hypocreales</taxon>
        <taxon>Nectriaceae</taxon>
        <taxon>Fusarium</taxon>
        <taxon>Fusarium fujikuroi species complex</taxon>
    </lineage>
</organism>